<protein>
    <submittedName>
        <fullName evidence="1">Uncharacterized protein</fullName>
    </submittedName>
</protein>
<dbReference type="RefSeq" id="WP_068585397.1">
    <property type="nucleotide sequence ID" value="NZ_FTNK01000004.1"/>
</dbReference>
<keyword evidence="2" id="KW-1185">Reference proteome</keyword>
<sequence length="143" mass="16825">MGINEKVIENMDYFCRVKLIEIINNISQEDYDDILDNRDHDEFSNKWMEVYDQVSSIVKNNSINPEYVQIIKRLRERTFKAIFEHTQSSDLAAYLSDDISLLLEAIACNYNHSWLNGLWKKYSEGEIPQGNILLVEGRLDEFI</sequence>
<proteinExistence type="predicted"/>
<comment type="caution">
    <text evidence="1">The sequence shown here is derived from an EMBL/GenBank/DDBJ whole genome shotgun (WGS) entry which is preliminary data.</text>
</comment>
<gene>
    <name evidence="1" type="ORF">SAMN05421578_104248</name>
</gene>
<dbReference type="EMBL" id="FTNK01000004">
    <property type="protein sequence ID" value="SIQ82968.1"/>
    <property type="molecule type" value="Genomic_DNA"/>
</dbReference>
<reference evidence="1 2" key="1">
    <citation type="submission" date="2017-01" db="EMBL/GenBank/DDBJ databases">
        <authorList>
            <person name="Varghese N."/>
            <person name="Submissions S."/>
        </authorList>
    </citation>
    <scope>NUCLEOTIDE SEQUENCE [LARGE SCALE GENOMIC DNA]</scope>
    <source>
        <strain evidence="1 2">ATCC 23464</strain>
    </source>
</reference>
<organism evidence="1 2">
    <name type="scientific">Paenibacillus macquariensis</name>
    <dbReference type="NCBI Taxonomy" id="948756"/>
    <lineage>
        <taxon>Bacteria</taxon>
        <taxon>Bacillati</taxon>
        <taxon>Bacillota</taxon>
        <taxon>Bacilli</taxon>
        <taxon>Bacillales</taxon>
        <taxon>Paenibacillaceae</taxon>
        <taxon>Paenibacillus</taxon>
    </lineage>
</organism>
<name>A0ABY1JVB9_9BACL</name>
<evidence type="ECO:0000313" key="2">
    <source>
        <dbReference type="Proteomes" id="UP000186666"/>
    </source>
</evidence>
<dbReference type="Proteomes" id="UP000186666">
    <property type="component" value="Unassembled WGS sequence"/>
</dbReference>
<evidence type="ECO:0000313" key="1">
    <source>
        <dbReference type="EMBL" id="SIQ82968.1"/>
    </source>
</evidence>
<accession>A0ABY1JVB9</accession>